<evidence type="ECO:0000256" key="3">
    <source>
        <dbReference type="ARBA" id="ARBA00023125"/>
    </source>
</evidence>
<dbReference type="CDD" id="cd12148">
    <property type="entry name" value="fungal_TF_MHR"/>
    <property type="match status" value="1"/>
</dbReference>
<feature type="compositionally biased region" description="Low complexity" evidence="6">
    <location>
        <begin position="1243"/>
        <end position="1288"/>
    </location>
</feature>
<keyword evidence="4" id="KW-0804">Transcription</keyword>
<feature type="compositionally biased region" description="Basic and acidic residues" evidence="6">
    <location>
        <begin position="1022"/>
        <end position="1049"/>
    </location>
</feature>
<dbReference type="InterPro" id="IPR050797">
    <property type="entry name" value="Carb_Metab_Trans_Reg"/>
</dbReference>
<dbReference type="Proteomes" id="UP000433876">
    <property type="component" value="Unassembled WGS sequence"/>
</dbReference>
<dbReference type="Gene3D" id="4.10.240.10">
    <property type="entry name" value="Zn(2)-C6 fungal-type DNA-binding domain"/>
    <property type="match status" value="1"/>
</dbReference>
<feature type="compositionally biased region" description="Low complexity" evidence="6">
    <location>
        <begin position="1181"/>
        <end position="1235"/>
    </location>
</feature>
<dbReference type="InterPro" id="IPR001138">
    <property type="entry name" value="Zn2Cys6_DnaBD"/>
</dbReference>
<feature type="compositionally biased region" description="Basic and acidic residues" evidence="6">
    <location>
        <begin position="68"/>
        <end position="83"/>
    </location>
</feature>
<evidence type="ECO:0000259" key="7">
    <source>
        <dbReference type="PROSITE" id="PS50048"/>
    </source>
</evidence>
<proteinExistence type="predicted"/>
<feature type="compositionally biased region" description="Basic and acidic residues" evidence="6">
    <location>
        <begin position="1002"/>
        <end position="1015"/>
    </location>
</feature>
<accession>A0A8S8ZVH5</accession>
<evidence type="ECO:0000256" key="2">
    <source>
        <dbReference type="ARBA" id="ARBA00023015"/>
    </source>
</evidence>
<feature type="region of interest" description="Disordered" evidence="6">
    <location>
        <begin position="956"/>
        <end position="1150"/>
    </location>
</feature>
<protein>
    <recommendedName>
        <fullName evidence="7">Zn(2)-C6 fungal-type domain-containing protein</fullName>
    </recommendedName>
</protein>
<evidence type="ECO:0000256" key="1">
    <source>
        <dbReference type="ARBA" id="ARBA00022723"/>
    </source>
</evidence>
<feature type="compositionally biased region" description="Polar residues" evidence="6">
    <location>
        <begin position="956"/>
        <end position="967"/>
    </location>
</feature>
<feature type="region of interest" description="Disordered" evidence="6">
    <location>
        <begin position="124"/>
        <end position="242"/>
    </location>
</feature>
<feature type="region of interest" description="Disordered" evidence="6">
    <location>
        <begin position="1181"/>
        <end position="1288"/>
    </location>
</feature>
<keyword evidence="5" id="KW-0539">Nucleus</keyword>
<keyword evidence="3" id="KW-0238">DNA-binding</keyword>
<feature type="compositionally biased region" description="Low complexity" evidence="6">
    <location>
        <begin position="1051"/>
        <end position="1066"/>
    </location>
</feature>
<dbReference type="Pfam" id="PF00172">
    <property type="entry name" value="Zn_clus"/>
    <property type="match status" value="1"/>
</dbReference>
<sequence>MDEKKPDPGADQVMTGISHPYPSSSVEATDAQFYHISAQREGELDQHQAVQSDGADQPDGLSTVTDHQAQHEHHENHDLHELQELQDPVSPNQHARPGPSLSNEDLQLAAQLTQDLAPVIAAAAASHTQAQEEQLQVPVQVDVPVQTEDVEMQNDAGDPDLQEQLQVQLQNHNHELQSVMQSHAEQQQQQQQQEQQQQQDQNRQQEEQQQQQQSPQQQQPSQASQQQTQQQQQQPQVSVQTHPHYVQQVSQMQQAPGPTTAHLSSHISIDHLAGAHPQYGAAVQDNTPPRKRSKVSRACDECRRKKIKCDAQSEVSDQPCSNCRRSSAPCLFSRVPQKRGPSKGYIKELADRINTIEGKLTGASVPDPLDRRRTTPADAFGSPIPGGDDGRKRPYSSISSETFTPPAAHERLAGWGSEANRAPEHRPIRPYHPSYPHIQSVNDLAPKPLAMSQSPDVNGVQQTQASEAAADATSQDGLASNGLSQEPLEQAREISDVAFECYLNSVHRIFPILASRKDRVHSMLSQCPPVLQEAFYHALFAMLNPMLPESAGRENCNSLTSHGLLNEWDSQPRTVSSPVADLVCLQTLIMLIIEADYGGISAVKGQRGGPKKLSLLGEAVGLGYIMKLYLAPPPDINPSMDLDPDSEKNIALRAWWTLVALDRWNAVGTAAPSMISSDVVVAPGLRNIMGDVVYNYTKISFLLTQFIPLFLTLSAPSPSDIAALTTKKPLVASLLNALMESFRWQFPDDLITPPSFDPTLLLAYWHVRLLVDLCSGGAKADFALQDCANIVGILTGNPELLTPLNHHFISLVSLALLELEKLERTRDDAGRLLKDLLDYRVAASPWTGVVRDKIMSASLVNRERSSSAVVNGNHNNNAAASSQSQVQSQLQAVLQSQSLSQPLQQLADLATVAAGVEQNANDASAENMVSSAAAVAAAAAAVAAAAAAHQQQNAALSSVSPTGQVIPTSLDPEGNSGQARGESSADRDVDMDMGGPAATGNNEERHTNGVEHSESEQQQQHFKTEYRSDEEHEFKTEPQPETRPEDHQSRQQQQQQQAEQQQEPQQHVLSASPIDENGIAAGPGQTETSTSVQEPESQQSAEGAPARDTTNTAASVAEAAANGTSSTTADQNANKEDGITPNGTTSANQASVTASLALSLGSGFGSLGLNATEIYEHYQRQQQELQLQKQAQQAVQQAAQQSQSQPQSQSQVQQNSSQEQQQQHQQQQQQQPYHQQRFDPKEAQASSQHQPHPPQSQQSQQSQQVQQHPAQMQAAAQPQQPSSIPLSQAQAQAQAQAQLQQVVAKQQQLVLQTLQQHQQQIQGHRARPYEPEVFLKAGYLACFGDDPVGVVDATGNGVNGSGNGSGSSASASGSGGIGTGGGGGNNNIVNGVVNGNGNGNGNGNATGNGTSK</sequence>
<dbReference type="PANTHER" id="PTHR31668">
    <property type="entry name" value="GLUCOSE TRANSPORT TRANSCRIPTION REGULATOR RGT1-RELATED-RELATED"/>
    <property type="match status" value="1"/>
</dbReference>
<feature type="region of interest" description="Disordered" evidence="6">
    <location>
        <begin position="420"/>
        <end position="482"/>
    </location>
</feature>
<feature type="compositionally biased region" description="Low complexity" evidence="6">
    <location>
        <begin position="1109"/>
        <end position="1125"/>
    </location>
</feature>
<dbReference type="EMBL" id="NMPR01000044">
    <property type="protein sequence ID" value="KAA8633006.1"/>
    <property type="molecule type" value="Genomic_DNA"/>
</dbReference>
<feature type="compositionally biased region" description="Low complexity" evidence="6">
    <location>
        <begin position="124"/>
        <end position="147"/>
    </location>
</feature>
<evidence type="ECO:0000256" key="4">
    <source>
        <dbReference type="ARBA" id="ARBA00023163"/>
    </source>
</evidence>
<feature type="compositionally biased region" description="Low complexity" evidence="6">
    <location>
        <begin position="186"/>
        <end position="236"/>
    </location>
</feature>
<dbReference type="VEuPathDB" id="FungiDB:SMAC_03466"/>
<dbReference type="PROSITE" id="PS00463">
    <property type="entry name" value="ZN2_CY6_FUNGAL_1"/>
    <property type="match status" value="1"/>
</dbReference>
<dbReference type="GO" id="GO:0003677">
    <property type="term" value="F:DNA binding"/>
    <property type="evidence" value="ECO:0007669"/>
    <property type="project" value="UniProtKB-KW"/>
</dbReference>
<evidence type="ECO:0000313" key="8">
    <source>
        <dbReference type="EMBL" id="KAA8633006.1"/>
    </source>
</evidence>
<dbReference type="CDD" id="cd00067">
    <property type="entry name" value="GAL4"/>
    <property type="match status" value="1"/>
</dbReference>
<dbReference type="GO" id="GO:0000981">
    <property type="term" value="F:DNA-binding transcription factor activity, RNA polymerase II-specific"/>
    <property type="evidence" value="ECO:0007669"/>
    <property type="project" value="InterPro"/>
</dbReference>
<feature type="compositionally biased region" description="Polar residues" evidence="6">
    <location>
        <begin position="1085"/>
        <end position="1101"/>
    </location>
</feature>
<gene>
    <name evidence="8" type="ORF">SMACR_03466</name>
</gene>
<comment type="caution">
    <text evidence="8">The sequence shown here is derived from an EMBL/GenBank/DDBJ whole genome shotgun (WGS) entry which is preliminary data.</text>
</comment>
<keyword evidence="1" id="KW-0479">Metal-binding</keyword>
<evidence type="ECO:0000256" key="5">
    <source>
        <dbReference type="ARBA" id="ARBA00023242"/>
    </source>
</evidence>
<feature type="compositionally biased region" description="Gly residues" evidence="6">
    <location>
        <begin position="1373"/>
        <end position="1385"/>
    </location>
</feature>
<feature type="compositionally biased region" description="Gly residues" evidence="6">
    <location>
        <begin position="1394"/>
        <end position="1406"/>
    </location>
</feature>
<feature type="compositionally biased region" description="Polar residues" evidence="6">
    <location>
        <begin position="163"/>
        <end position="185"/>
    </location>
</feature>
<feature type="compositionally biased region" description="Acidic residues" evidence="6">
    <location>
        <begin position="148"/>
        <end position="161"/>
    </location>
</feature>
<feature type="compositionally biased region" description="Polar residues" evidence="6">
    <location>
        <begin position="451"/>
        <end position="482"/>
    </location>
</feature>
<feature type="region of interest" description="Disordered" evidence="6">
    <location>
        <begin position="1361"/>
        <end position="1412"/>
    </location>
</feature>
<reference evidence="8 9" key="1">
    <citation type="submission" date="2017-07" db="EMBL/GenBank/DDBJ databases">
        <title>Genome sequence of the Sordaria macrospora wild type strain R19027.</title>
        <authorList>
            <person name="Nowrousian M."/>
            <person name="Teichert I."/>
            <person name="Kueck U."/>
        </authorList>
    </citation>
    <scope>NUCLEOTIDE SEQUENCE [LARGE SCALE GENOMIC DNA]</scope>
    <source>
        <strain evidence="8 9">R19027</strain>
        <tissue evidence="8">Mycelium</tissue>
    </source>
</reference>
<evidence type="ECO:0000256" key="6">
    <source>
        <dbReference type="SAM" id="MobiDB-lite"/>
    </source>
</evidence>
<dbReference type="PANTHER" id="PTHR31668:SF26">
    <property type="entry name" value="GLUCOSE TRANSPORT TRANSCRIPTION REGULATOR RGT1-RELATED"/>
    <property type="match status" value="1"/>
</dbReference>
<dbReference type="SMART" id="SM00066">
    <property type="entry name" value="GAL4"/>
    <property type="match status" value="1"/>
</dbReference>
<dbReference type="GO" id="GO:0008270">
    <property type="term" value="F:zinc ion binding"/>
    <property type="evidence" value="ECO:0007669"/>
    <property type="project" value="InterPro"/>
</dbReference>
<feature type="region of interest" description="Disordered" evidence="6">
    <location>
        <begin position="1"/>
        <end position="106"/>
    </location>
</feature>
<feature type="region of interest" description="Disordered" evidence="6">
    <location>
        <begin position="360"/>
        <end position="407"/>
    </location>
</feature>
<evidence type="ECO:0000313" key="9">
    <source>
        <dbReference type="Proteomes" id="UP000433876"/>
    </source>
</evidence>
<dbReference type="SUPFAM" id="SSF57701">
    <property type="entry name" value="Zn2/Cys6 DNA-binding domain"/>
    <property type="match status" value="1"/>
</dbReference>
<organism evidence="8 9">
    <name type="scientific">Sordaria macrospora</name>
    <dbReference type="NCBI Taxonomy" id="5147"/>
    <lineage>
        <taxon>Eukaryota</taxon>
        <taxon>Fungi</taxon>
        <taxon>Dikarya</taxon>
        <taxon>Ascomycota</taxon>
        <taxon>Pezizomycotina</taxon>
        <taxon>Sordariomycetes</taxon>
        <taxon>Sordariomycetidae</taxon>
        <taxon>Sordariales</taxon>
        <taxon>Sordariaceae</taxon>
        <taxon>Sordaria</taxon>
    </lineage>
</organism>
<keyword evidence="2" id="KW-0805">Transcription regulation</keyword>
<dbReference type="InterPro" id="IPR036864">
    <property type="entry name" value="Zn2-C6_fun-type_DNA-bd_sf"/>
</dbReference>
<dbReference type="PROSITE" id="PS50048">
    <property type="entry name" value="ZN2_CY6_FUNGAL_2"/>
    <property type="match status" value="1"/>
</dbReference>
<name>A0A8S8ZVH5_SORMA</name>
<feature type="domain" description="Zn(2)-C6 fungal-type" evidence="7">
    <location>
        <begin position="298"/>
        <end position="332"/>
    </location>
</feature>